<dbReference type="Proteomes" id="UP001186944">
    <property type="component" value="Unassembled WGS sequence"/>
</dbReference>
<evidence type="ECO:0000256" key="1">
    <source>
        <dbReference type="ARBA" id="ARBA00004141"/>
    </source>
</evidence>
<dbReference type="PANTHER" id="PTHR11360">
    <property type="entry name" value="MONOCARBOXYLATE TRANSPORTER"/>
    <property type="match status" value="1"/>
</dbReference>
<feature type="transmembrane region" description="Helical" evidence="2">
    <location>
        <begin position="417"/>
        <end position="439"/>
    </location>
</feature>
<feature type="transmembrane region" description="Helical" evidence="2">
    <location>
        <begin position="133"/>
        <end position="154"/>
    </location>
</feature>
<proteinExistence type="predicted"/>
<keyword evidence="2" id="KW-0812">Transmembrane</keyword>
<feature type="transmembrane region" description="Helical" evidence="2">
    <location>
        <begin position="76"/>
        <end position="95"/>
    </location>
</feature>
<dbReference type="InterPro" id="IPR050327">
    <property type="entry name" value="Proton-linked_MCT"/>
</dbReference>
<dbReference type="InterPro" id="IPR020846">
    <property type="entry name" value="MFS_dom"/>
</dbReference>
<evidence type="ECO:0000256" key="2">
    <source>
        <dbReference type="SAM" id="Phobius"/>
    </source>
</evidence>
<name>A0AA89C5V1_PINIB</name>
<dbReference type="InterPro" id="IPR011701">
    <property type="entry name" value="MFS"/>
</dbReference>
<dbReference type="AlphaFoldDB" id="A0AA89C5V1"/>
<organism evidence="4 5">
    <name type="scientific">Pinctada imbricata</name>
    <name type="common">Atlantic pearl-oyster</name>
    <name type="synonym">Pinctada martensii</name>
    <dbReference type="NCBI Taxonomy" id="66713"/>
    <lineage>
        <taxon>Eukaryota</taxon>
        <taxon>Metazoa</taxon>
        <taxon>Spiralia</taxon>
        <taxon>Lophotrochozoa</taxon>
        <taxon>Mollusca</taxon>
        <taxon>Bivalvia</taxon>
        <taxon>Autobranchia</taxon>
        <taxon>Pteriomorphia</taxon>
        <taxon>Pterioida</taxon>
        <taxon>Pterioidea</taxon>
        <taxon>Pteriidae</taxon>
        <taxon>Pinctada</taxon>
    </lineage>
</organism>
<protein>
    <recommendedName>
        <fullName evidence="3">Major facilitator superfamily (MFS) profile domain-containing protein</fullName>
    </recommendedName>
</protein>
<dbReference type="GO" id="GO:0008028">
    <property type="term" value="F:monocarboxylic acid transmembrane transporter activity"/>
    <property type="evidence" value="ECO:0007669"/>
    <property type="project" value="TreeGrafter"/>
</dbReference>
<gene>
    <name evidence="4" type="ORF">FSP39_020497</name>
</gene>
<evidence type="ECO:0000313" key="4">
    <source>
        <dbReference type="EMBL" id="KAK3095897.1"/>
    </source>
</evidence>
<dbReference type="InterPro" id="IPR036259">
    <property type="entry name" value="MFS_trans_sf"/>
</dbReference>
<feature type="transmembrane region" description="Helical" evidence="2">
    <location>
        <begin position="482"/>
        <end position="500"/>
    </location>
</feature>
<comment type="subcellular location">
    <subcellularLocation>
        <location evidence="1">Membrane</location>
        <topology evidence="1">Multi-pass membrane protein</topology>
    </subcellularLocation>
</comment>
<evidence type="ECO:0000313" key="5">
    <source>
        <dbReference type="Proteomes" id="UP001186944"/>
    </source>
</evidence>
<keyword evidence="5" id="KW-1185">Reference proteome</keyword>
<reference evidence="4" key="1">
    <citation type="submission" date="2019-08" db="EMBL/GenBank/DDBJ databases">
        <title>The improved chromosome-level genome for the pearl oyster Pinctada fucata martensii using PacBio sequencing and Hi-C.</title>
        <authorList>
            <person name="Zheng Z."/>
        </authorList>
    </citation>
    <scope>NUCLEOTIDE SEQUENCE</scope>
    <source>
        <strain evidence="4">ZZ-2019</strain>
        <tissue evidence="4">Adductor muscle</tissue>
    </source>
</reference>
<feature type="transmembrane region" description="Helical" evidence="2">
    <location>
        <begin position="12"/>
        <end position="33"/>
    </location>
</feature>
<sequence length="514" mass="56323">MYFLQIILCNLKGSFGVFAITVGIMKSFGVLLVELSRRYDAPASLLSSSQSLCSYLHMSVGILSNALSARFGHRRIIFCGGILTALGLMSTAFVTSIEWFFVTYGLITGFGLGLCLSPSLVFFGLFFKRNLALANGLATAGSGFGSFVFPYLMLYFLDEYSISGCMLILGAISLNICVFASLFRPLSFWNMRSQLQLSDNETINHMDSKEVTPEIKPFLIRANDTIPELNDCVLSVSDPCIHRKYGAPMRKRAATFSEDNDKNYSSPKSVVPPAMTYASIESLPIFSKNSLQQRDAYNELPDGEIQNDKKGKCSELNLSLLKSPKFHMIVWGIFCALYGHNNLFNVGPSLAVEFGFSDSEATTAVSIVGLCDLVGRIVTGIVSNNISWKRITVYRLTLTLFTIATFVLAFADSFIMFAVTCGILGFVTGGYIGIQMSVIIENLGMKNLSSAWGYAAFFVSISLLVNPVIAGVTKDSTHTWKTSVYLSAGICVLGVIILSIEDIHNKLRRLFVSS</sequence>
<dbReference type="PANTHER" id="PTHR11360:SF306">
    <property type="entry name" value="RE01051P"/>
    <property type="match status" value="1"/>
</dbReference>
<dbReference type="Gene3D" id="1.20.1250.20">
    <property type="entry name" value="MFS general substrate transporter like domains"/>
    <property type="match status" value="2"/>
</dbReference>
<feature type="transmembrane region" description="Helical" evidence="2">
    <location>
        <begin position="160"/>
        <end position="183"/>
    </location>
</feature>
<dbReference type="GO" id="GO:0016020">
    <property type="term" value="C:membrane"/>
    <property type="evidence" value="ECO:0007669"/>
    <property type="project" value="UniProtKB-SubCell"/>
</dbReference>
<accession>A0AA89C5V1</accession>
<feature type="domain" description="Major facilitator superfamily (MFS) profile" evidence="3">
    <location>
        <begin position="325"/>
        <end position="514"/>
    </location>
</feature>
<dbReference type="EMBL" id="VSWD01000008">
    <property type="protein sequence ID" value="KAK3095897.1"/>
    <property type="molecule type" value="Genomic_DNA"/>
</dbReference>
<feature type="transmembrane region" description="Helical" evidence="2">
    <location>
        <begin position="393"/>
        <end position="411"/>
    </location>
</feature>
<dbReference type="PROSITE" id="PS50850">
    <property type="entry name" value="MFS"/>
    <property type="match status" value="1"/>
</dbReference>
<keyword evidence="2" id="KW-1133">Transmembrane helix</keyword>
<comment type="caution">
    <text evidence="4">The sequence shown here is derived from an EMBL/GenBank/DDBJ whole genome shotgun (WGS) entry which is preliminary data.</text>
</comment>
<dbReference type="Pfam" id="PF07690">
    <property type="entry name" value="MFS_1"/>
    <property type="match status" value="2"/>
</dbReference>
<evidence type="ECO:0000259" key="3">
    <source>
        <dbReference type="PROSITE" id="PS50850"/>
    </source>
</evidence>
<keyword evidence="2" id="KW-0472">Membrane</keyword>
<feature type="transmembrane region" description="Helical" evidence="2">
    <location>
        <begin position="451"/>
        <end position="470"/>
    </location>
</feature>
<dbReference type="SUPFAM" id="SSF103473">
    <property type="entry name" value="MFS general substrate transporter"/>
    <property type="match status" value="1"/>
</dbReference>
<feature type="transmembrane region" description="Helical" evidence="2">
    <location>
        <begin position="101"/>
        <end position="126"/>
    </location>
</feature>